<accession>A0ABW9JWU9</accession>
<dbReference type="EMBL" id="JBJXVJ010000001">
    <property type="protein sequence ID" value="MFN1215585.1"/>
    <property type="molecule type" value="Genomic_DNA"/>
</dbReference>
<organism evidence="1 2">
    <name type="scientific">Chryseobacterium kwangjuense</name>
    <dbReference type="NCBI Taxonomy" id="267125"/>
    <lineage>
        <taxon>Bacteria</taxon>
        <taxon>Pseudomonadati</taxon>
        <taxon>Bacteroidota</taxon>
        <taxon>Flavobacteriia</taxon>
        <taxon>Flavobacteriales</taxon>
        <taxon>Weeksellaceae</taxon>
        <taxon>Chryseobacterium group</taxon>
        <taxon>Chryseobacterium</taxon>
    </lineage>
</organism>
<name>A0ABW9JWU9_9FLAO</name>
<comment type="caution">
    <text evidence="1">The sequence shown here is derived from an EMBL/GenBank/DDBJ whole genome shotgun (WGS) entry which is preliminary data.</text>
</comment>
<evidence type="ECO:0000313" key="1">
    <source>
        <dbReference type="EMBL" id="MFN1215585.1"/>
    </source>
</evidence>
<reference evidence="1 2" key="1">
    <citation type="submission" date="2024-12" db="EMBL/GenBank/DDBJ databases">
        <title>Draft genome sequence of Chryseobacterium kwangjuense AG447.</title>
        <authorList>
            <person name="Cheptsov V.S."/>
            <person name="Belov A."/>
            <person name="Zavarzina A.G."/>
        </authorList>
    </citation>
    <scope>NUCLEOTIDE SEQUENCE [LARGE SCALE GENOMIC DNA]</scope>
    <source>
        <strain evidence="1 2">AG447</strain>
    </source>
</reference>
<gene>
    <name evidence="1" type="ORF">ACKW6Q_01250</name>
</gene>
<sequence>MIKIFSFYFILLSFSLLFSQNINEYNKILKIENQQFNSYEIRIYQKSAISTGLDLFKLYKDREENWFGEYYRTEVAGNREIKIKKSNVNLPGNPQLVWAQILDTDVLHLPKWESIRYKLEKKNGSYLSEEGEVLSSTSQSYIVDGISYYIKIKNGENENEIEYDNPESYLKMYPLIDELISFNKLLSLLKNEFKIFNNN</sequence>
<keyword evidence="2" id="KW-1185">Reference proteome</keyword>
<evidence type="ECO:0000313" key="2">
    <source>
        <dbReference type="Proteomes" id="UP001634154"/>
    </source>
</evidence>
<protein>
    <recommendedName>
        <fullName evidence="3">DUF4468 domain-containing protein</fullName>
    </recommendedName>
</protein>
<evidence type="ECO:0008006" key="3">
    <source>
        <dbReference type="Google" id="ProtNLM"/>
    </source>
</evidence>
<dbReference type="Proteomes" id="UP001634154">
    <property type="component" value="Unassembled WGS sequence"/>
</dbReference>
<proteinExistence type="predicted"/>
<dbReference type="RefSeq" id="WP_409355393.1">
    <property type="nucleotide sequence ID" value="NZ_JBJXVJ010000001.1"/>
</dbReference>